<evidence type="ECO:0000256" key="1">
    <source>
        <dbReference type="SAM" id="MobiDB-lite"/>
    </source>
</evidence>
<keyword evidence="3" id="KW-1185">Reference proteome</keyword>
<proteinExistence type="predicted"/>
<feature type="compositionally biased region" description="Polar residues" evidence="1">
    <location>
        <begin position="20"/>
        <end position="41"/>
    </location>
</feature>
<feature type="compositionally biased region" description="Basic and acidic residues" evidence="1">
    <location>
        <begin position="430"/>
        <end position="440"/>
    </location>
</feature>
<dbReference type="AlphaFoldDB" id="A0AAD2FHU9"/>
<protein>
    <submittedName>
        <fullName evidence="2">Uncharacterized protein</fullName>
    </submittedName>
</protein>
<dbReference type="Proteomes" id="UP001295423">
    <property type="component" value="Unassembled WGS sequence"/>
</dbReference>
<sequence>MNPSDMVTEDGRGSPVPRNVQFNIPPNTPAASVSQKSQQSGTPPPPPKDIIGGVTFSAKPKLQINLIKSTVICPKEERELLRTANPKAYHQLEKDASGTSADSRNQQIEDIPYAKTASEVHDVIKVENHITEHLTKFGIDWFFVNTVFPIKNRNGEFEQSKLENRAANLLSGYATLTLEEVFDSVVYLYGYGYDESQGENSWMPTDLQWSGTYLKNQCTSDMIDRIEEDLKSAGISKEFWGWGPLIYKVLMDRISASSYHALKALRDSLEEGDGINLYSKVYDGNIRKFCTEIESTILMLRKNEKHNAKGEIVGERHMPKGLSERLLRVFSNTGNGDFDDLFQGELKLGNQRCLLENVEGEAAYGTPETILIQARKFYDRLNLLNQWETEGTRAAAFTADISPPKGKSGSKCFGCGRDSCRQSNATCPRHNLEANPEGKKAKAAFDAAKAAKKASKESGKKGDQVSKGSEKGDKTNKTGKSKWPPAPKGDDPKEQEINGTLHFYHFKDKKWYKCRKQKTTGEDEPSPNTGPSAHLAQSNGVWNGNGLFAGMSGYFSEEFSKVKVGDATNEEVMLQERLLKNAVDRAIRNFNKNLGQE</sequence>
<name>A0AAD2FHU9_9STRA</name>
<feature type="region of interest" description="Disordered" evidence="1">
    <location>
        <begin position="425"/>
        <end position="496"/>
    </location>
</feature>
<feature type="compositionally biased region" description="Basic and acidic residues" evidence="1">
    <location>
        <begin position="454"/>
        <end position="476"/>
    </location>
</feature>
<evidence type="ECO:0000313" key="2">
    <source>
        <dbReference type="EMBL" id="CAJ1940218.1"/>
    </source>
</evidence>
<comment type="caution">
    <text evidence="2">The sequence shown here is derived from an EMBL/GenBank/DDBJ whole genome shotgun (WGS) entry which is preliminary data.</text>
</comment>
<feature type="region of interest" description="Disordered" evidence="1">
    <location>
        <begin position="1"/>
        <end position="51"/>
    </location>
</feature>
<evidence type="ECO:0000313" key="3">
    <source>
        <dbReference type="Proteomes" id="UP001295423"/>
    </source>
</evidence>
<reference evidence="2" key="1">
    <citation type="submission" date="2023-08" db="EMBL/GenBank/DDBJ databases">
        <authorList>
            <person name="Audoor S."/>
            <person name="Bilcke G."/>
        </authorList>
    </citation>
    <scope>NUCLEOTIDE SEQUENCE</scope>
</reference>
<gene>
    <name evidence="2" type="ORF">CYCCA115_LOCUS6932</name>
</gene>
<accession>A0AAD2FHU9</accession>
<organism evidence="2 3">
    <name type="scientific">Cylindrotheca closterium</name>
    <dbReference type="NCBI Taxonomy" id="2856"/>
    <lineage>
        <taxon>Eukaryota</taxon>
        <taxon>Sar</taxon>
        <taxon>Stramenopiles</taxon>
        <taxon>Ochrophyta</taxon>
        <taxon>Bacillariophyta</taxon>
        <taxon>Bacillariophyceae</taxon>
        <taxon>Bacillariophycidae</taxon>
        <taxon>Bacillariales</taxon>
        <taxon>Bacillariaceae</taxon>
        <taxon>Cylindrotheca</taxon>
    </lineage>
</organism>
<dbReference type="EMBL" id="CAKOGP040000890">
    <property type="protein sequence ID" value="CAJ1940218.1"/>
    <property type="molecule type" value="Genomic_DNA"/>
</dbReference>